<reference evidence="1 2" key="1">
    <citation type="journal article" date="2009" name="Stand. Genomic Sci.">
        <title>Complete genome sequence of Acidimicrobium ferrooxidans type strain (ICP).</title>
        <authorList>
            <person name="Clum A."/>
            <person name="Nolan M."/>
            <person name="Lang E."/>
            <person name="Glavina Del Rio T."/>
            <person name="Tice H."/>
            <person name="Copeland A."/>
            <person name="Cheng J.F."/>
            <person name="Lucas S."/>
            <person name="Chen F."/>
            <person name="Bruce D."/>
            <person name="Goodwin L."/>
            <person name="Pitluck S."/>
            <person name="Ivanova N."/>
            <person name="Mavrommatis K."/>
            <person name="Mikhailova N."/>
            <person name="Pati A."/>
            <person name="Chen A."/>
            <person name="Palaniappan K."/>
            <person name="Goker M."/>
            <person name="Spring S."/>
            <person name="Land M."/>
            <person name="Hauser L."/>
            <person name="Chang Y.J."/>
            <person name="Jeffries C.C."/>
            <person name="Chain P."/>
            <person name="Bristow J."/>
            <person name="Eisen J.A."/>
            <person name="Markowitz V."/>
            <person name="Hugenholtz P."/>
            <person name="Kyrpides N.C."/>
            <person name="Klenk H.P."/>
            <person name="Lapidus A."/>
        </authorList>
    </citation>
    <scope>NUCLEOTIDE SEQUENCE [LARGE SCALE GENOMIC DNA]</scope>
    <source>
        <strain evidence="2">DSM 10331 / JCM 15462 / NBRC 103882 / ICP</strain>
    </source>
</reference>
<dbReference type="eggNOG" id="ENOG502ZDVS">
    <property type="taxonomic scope" value="Bacteria"/>
</dbReference>
<dbReference type="AlphaFoldDB" id="C7M2B4"/>
<dbReference type="KEGG" id="afo:Afer_2001"/>
<dbReference type="OrthoDB" id="5187968at2"/>
<gene>
    <name evidence="1" type="ordered locus">Afer_2001</name>
</gene>
<dbReference type="RefSeq" id="WP_015799379.1">
    <property type="nucleotide sequence ID" value="NC_013124.1"/>
</dbReference>
<proteinExistence type="predicted"/>
<dbReference type="STRING" id="525909.Afer_2001"/>
<sequence length="90" mass="10381">MSFRSRDEFDLPTPRRITDVVVQRFEHVFEVDPRLMAPSVPQQAIPRWDLTRIVTARGEYLAWMHRHFARTVVNGSELGETSVSPGATEE</sequence>
<protein>
    <submittedName>
        <fullName evidence="1">Uncharacterized protein</fullName>
    </submittedName>
</protein>
<dbReference type="Proteomes" id="UP000000771">
    <property type="component" value="Chromosome"/>
</dbReference>
<organism evidence="1 2">
    <name type="scientific">Acidimicrobium ferrooxidans (strain DSM 10331 / JCM 15462 / NBRC 103882 / ICP)</name>
    <dbReference type="NCBI Taxonomy" id="525909"/>
    <lineage>
        <taxon>Bacteria</taxon>
        <taxon>Bacillati</taxon>
        <taxon>Actinomycetota</taxon>
        <taxon>Acidimicrobiia</taxon>
        <taxon>Acidimicrobiales</taxon>
        <taxon>Acidimicrobiaceae</taxon>
        <taxon>Acidimicrobium</taxon>
    </lineage>
</organism>
<dbReference type="HOGENOM" id="CLU_2434156_0_0_11"/>
<evidence type="ECO:0000313" key="1">
    <source>
        <dbReference type="EMBL" id="ACU54903.1"/>
    </source>
</evidence>
<accession>C7M2B4</accession>
<dbReference type="EMBL" id="CP001631">
    <property type="protein sequence ID" value="ACU54903.1"/>
    <property type="molecule type" value="Genomic_DNA"/>
</dbReference>
<keyword evidence="2" id="KW-1185">Reference proteome</keyword>
<name>C7M2B4_ACIFD</name>
<evidence type="ECO:0000313" key="2">
    <source>
        <dbReference type="Proteomes" id="UP000000771"/>
    </source>
</evidence>